<protein>
    <recommendedName>
        <fullName evidence="3">Teneurin-like YD-shell domain-containing protein</fullName>
    </recommendedName>
</protein>
<dbReference type="PANTHER" id="PTHR32305">
    <property type="match status" value="1"/>
</dbReference>
<dbReference type="EMBL" id="MGGL01000002">
    <property type="protein sequence ID" value="OGM27792.1"/>
    <property type="molecule type" value="Genomic_DNA"/>
</dbReference>
<keyword evidence="2" id="KW-0812">Transmembrane</keyword>
<organism evidence="4 5">
    <name type="scientific">Candidatus Woesebacteria bacterium RIFCSPHIGHO2_01_FULL_40_22</name>
    <dbReference type="NCBI Taxonomy" id="1802499"/>
    <lineage>
        <taxon>Bacteria</taxon>
        <taxon>Candidatus Woeseibacteriota</taxon>
    </lineage>
</organism>
<dbReference type="PANTHER" id="PTHR32305:SF15">
    <property type="entry name" value="PROTEIN RHSA-RELATED"/>
    <property type="match status" value="1"/>
</dbReference>
<dbReference type="InterPro" id="IPR050708">
    <property type="entry name" value="T6SS_VgrG/RHS"/>
</dbReference>
<keyword evidence="1" id="KW-0677">Repeat</keyword>
<comment type="caution">
    <text evidence="4">The sequence shown here is derived from an EMBL/GenBank/DDBJ whole genome shotgun (WGS) entry which is preliminary data.</text>
</comment>
<sequence length="431" mass="48526">MKNYFNFRKIIKYILPVILIIGLVAGVILVQQKQLFRKRAANFPATSLYYIHSDNLGSTSMVTDDTGTVVSRQTYYPYGTTRSEEGDSPTERQYTGQISDSDQTGLYYYNARYYNPQIAKFTQADSSNDQLNRYAYVNNNPINSTDPTGRQDCNPNTAGGNAYPPWHPCAWVLIGEELKGYWNKAQEMAVAWVNNPIEFNKNLGKAIVQTAPQVIVYAIVANSQLGPQAAEALDTTLCALAADPGLCMISAQASGPNVATKFDVDDVPGRAGFLQSSQLVEKEMDPTGKLMMVGREELFDQYGLRYANGLHDPNGITLRATGDFSQMNVTLHHEYLHEIYGRGVGQYQSLNEMVENEIWVRETMLGYKGYGSGWDRKLWSAEISTFRQMLDSEGAARTWLNYTGGSWWSNVYQNMGWTHQTVNRVKKWLME</sequence>
<feature type="domain" description="Teneurin-like YD-shell" evidence="3">
    <location>
        <begin position="46"/>
        <end position="142"/>
    </location>
</feature>
<proteinExistence type="predicted"/>
<evidence type="ECO:0000259" key="3">
    <source>
        <dbReference type="Pfam" id="PF25023"/>
    </source>
</evidence>
<keyword evidence="2" id="KW-1133">Transmembrane helix</keyword>
<dbReference type="NCBIfam" id="TIGR03696">
    <property type="entry name" value="Rhs_assc_core"/>
    <property type="match status" value="1"/>
</dbReference>
<evidence type="ECO:0000313" key="5">
    <source>
        <dbReference type="Proteomes" id="UP000179221"/>
    </source>
</evidence>
<dbReference type="InterPro" id="IPR056823">
    <property type="entry name" value="TEN-like_YD-shell"/>
</dbReference>
<evidence type="ECO:0000313" key="4">
    <source>
        <dbReference type="EMBL" id="OGM27792.1"/>
    </source>
</evidence>
<dbReference type="InterPro" id="IPR022385">
    <property type="entry name" value="Rhs_assc_core"/>
</dbReference>
<dbReference type="AlphaFoldDB" id="A0A1F7YKJ1"/>
<keyword evidence="2" id="KW-0472">Membrane</keyword>
<dbReference type="Gene3D" id="2.180.10.10">
    <property type="entry name" value="RHS repeat-associated core"/>
    <property type="match status" value="1"/>
</dbReference>
<dbReference type="Pfam" id="PF25023">
    <property type="entry name" value="TEN_YD-shell"/>
    <property type="match status" value="1"/>
</dbReference>
<evidence type="ECO:0000256" key="1">
    <source>
        <dbReference type="ARBA" id="ARBA00022737"/>
    </source>
</evidence>
<dbReference type="Proteomes" id="UP000179221">
    <property type="component" value="Unassembled WGS sequence"/>
</dbReference>
<gene>
    <name evidence="4" type="ORF">A2628_05225</name>
</gene>
<accession>A0A1F7YKJ1</accession>
<feature type="transmembrane region" description="Helical" evidence="2">
    <location>
        <begin position="12"/>
        <end position="30"/>
    </location>
</feature>
<reference evidence="4 5" key="1">
    <citation type="journal article" date="2016" name="Nat. Commun.">
        <title>Thousands of microbial genomes shed light on interconnected biogeochemical processes in an aquifer system.</title>
        <authorList>
            <person name="Anantharaman K."/>
            <person name="Brown C.T."/>
            <person name="Hug L.A."/>
            <person name="Sharon I."/>
            <person name="Castelle C.J."/>
            <person name="Probst A.J."/>
            <person name="Thomas B.C."/>
            <person name="Singh A."/>
            <person name="Wilkins M.J."/>
            <person name="Karaoz U."/>
            <person name="Brodie E.L."/>
            <person name="Williams K.H."/>
            <person name="Hubbard S.S."/>
            <person name="Banfield J.F."/>
        </authorList>
    </citation>
    <scope>NUCLEOTIDE SEQUENCE [LARGE SCALE GENOMIC DNA]</scope>
</reference>
<evidence type="ECO:0000256" key="2">
    <source>
        <dbReference type="SAM" id="Phobius"/>
    </source>
</evidence>
<name>A0A1F7YKJ1_9BACT</name>